<dbReference type="SUPFAM" id="SSF47413">
    <property type="entry name" value="lambda repressor-like DNA-binding domains"/>
    <property type="match status" value="1"/>
</dbReference>
<dbReference type="PROSITE" id="PS50932">
    <property type="entry name" value="HTH_LACI_2"/>
    <property type="match status" value="1"/>
</dbReference>
<evidence type="ECO:0000256" key="2">
    <source>
        <dbReference type="ARBA" id="ARBA00023015"/>
    </source>
</evidence>
<name>A0ABW5PC46_9BACL</name>
<dbReference type="PANTHER" id="PTHR30146:SF148">
    <property type="entry name" value="HTH-TYPE TRANSCRIPTIONAL REPRESSOR PURR-RELATED"/>
    <property type="match status" value="1"/>
</dbReference>
<dbReference type="GO" id="GO:0003677">
    <property type="term" value="F:DNA binding"/>
    <property type="evidence" value="ECO:0007669"/>
    <property type="project" value="UniProtKB-KW"/>
</dbReference>
<reference evidence="7" key="1">
    <citation type="journal article" date="2019" name="Int. J. Syst. Evol. Microbiol.">
        <title>The Global Catalogue of Microorganisms (GCM) 10K type strain sequencing project: providing services to taxonomists for standard genome sequencing and annotation.</title>
        <authorList>
            <consortium name="The Broad Institute Genomics Platform"/>
            <consortium name="The Broad Institute Genome Sequencing Center for Infectious Disease"/>
            <person name="Wu L."/>
            <person name="Ma J."/>
        </authorList>
    </citation>
    <scope>NUCLEOTIDE SEQUENCE [LARGE SCALE GENOMIC DNA]</scope>
    <source>
        <strain evidence="7">KCTC 3950</strain>
    </source>
</reference>
<gene>
    <name evidence="6" type="ORF">ACFSUF_04820</name>
</gene>
<evidence type="ECO:0000313" key="7">
    <source>
        <dbReference type="Proteomes" id="UP001597541"/>
    </source>
</evidence>
<dbReference type="InterPro" id="IPR010982">
    <property type="entry name" value="Lambda_DNA-bd_dom_sf"/>
</dbReference>
<dbReference type="InterPro" id="IPR046335">
    <property type="entry name" value="LacI/GalR-like_sensor"/>
</dbReference>
<keyword evidence="2" id="KW-0805">Transcription regulation</keyword>
<dbReference type="Pfam" id="PF00356">
    <property type="entry name" value="LacI"/>
    <property type="match status" value="1"/>
</dbReference>
<dbReference type="InterPro" id="IPR000843">
    <property type="entry name" value="HTH_LacI"/>
</dbReference>
<dbReference type="SUPFAM" id="SSF53822">
    <property type="entry name" value="Periplasmic binding protein-like I"/>
    <property type="match status" value="1"/>
</dbReference>
<evidence type="ECO:0000313" key="6">
    <source>
        <dbReference type="EMBL" id="MFD2611742.1"/>
    </source>
</evidence>
<evidence type="ECO:0000256" key="3">
    <source>
        <dbReference type="ARBA" id="ARBA00023125"/>
    </source>
</evidence>
<evidence type="ECO:0000259" key="5">
    <source>
        <dbReference type="PROSITE" id="PS50932"/>
    </source>
</evidence>
<dbReference type="EMBL" id="JBHUME010000005">
    <property type="protein sequence ID" value="MFD2611742.1"/>
    <property type="molecule type" value="Genomic_DNA"/>
</dbReference>
<feature type="domain" description="HTH lacI-type" evidence="5">
    <location>
        <begin position="5"/>
        <end position="48"/>
    </location>
</feature>
<proteinExistence type="predicted"/>
<dbReference type="PANTHER" id="PTHR30146">
    <property type="entry name" value="LACI-RELATED TRANSCRIPTIONAL REPRESSOR"/>
    <property type="match status" value="1"/>
</dbReference>
<sequence>MSKKITMQQIADYCGVSKFVVSKALSGKGGVSSSTKERVIQAASQLGYFAHKKINFKPEKGLPAQAGNGNHKQTVLVLMPNVRFQTKDSVYWGRIVDGVSARLEEMGLGMIIISEQSNEHFLQLFNPSGILGLIGVGEISTGMLLEVHRMGIPIVLIDHEDPLIPSDTVFVNNYDCMARLTKHLIGLGHRRLVFFGSLQFSRSFHDRWLGFRTALESSEYAGHEGDELLYPLEGVAEFQDQIGRWIQKQKKTSSMPTAIVCANDAIAIQAVQTLVEAGVRVPGEISVTGFDNIAPADQLEPSLTTVNVPKEMLGRRAVELLASRIADRDKPTEKLLVSGDLMLRNSSGEAAKAAACDCLQR</sequence>
<protein>
    <submittedName>
        <fullName evidence="6">LacI family DNA-binding transcriptional regulator</fullName>
    </submittedName>
</protein>
<organism evidence="6 7">
    <name type="scientific">Paenibacillus gansuensis</name>
    <dbReference type="NCBI Taxonomy" id="306542"/>
    <lineage>
        <taxon>Bacteria</taxon>
        <taxon>Bacillati</taxon>
        <taxon>Bacillota</taxon>
        <taxon>Bacilli</taxon>
        <taxon>Bacillales</taxon>
        <taxon>Paenibacillaceae</taxon>
        <taxon>Paenibacillus</taxon>
    </lineage>
</organism>
<dbReference type="RefSeq" id="WP_377600678.1">
    <property type="nucleotide sequence ID" value="NZ_JBHUME010000005.1"/>
</dbReference>
<dbReference type="Pfam" id="PF13377">
    <property type="entry name" value="Peripla_BP_3"/>
    <property type="match status" value="1"/>
</dbReference>
<keyword evidence="7" id="KW-1185">Reference proteome</keyword>
<dbReference type="Gene3D" id="3.40.50.2300">
    <property type="match status" value="2"/>
</dbReference>
<dbReference type="Gene3D" id="1.10.260.40">
    <property type="entry name" value="lambda repressor-like DNA-binding domains"/>
    <property type="match status" value="1"/>
</dbReference>
<dbReference type="CDD" id="cd01392">
    <property type="entry name" value="HTH_LacI"/>
    <property type="match status" value="1"/>
</dbReference>
<keyword evidence="4" id="KW-0804">Transcription</keyword>
<evidence type="ECO:0000256" key="4">
    <source>
        <dbReference type="ARBA" id="ARBA00023163"/>
    </source>
</evidence>
<comment type="caution">
    <text evidence="6">The sequence shown here is derived from an EMBL/GenBank/DDBJ whole genome shotgun (WGS) entry which is preliminary data.</text>
</comment>
<keyword evidence="3 6" id="KW-0238">DNA-binding</keyword>
<dbReference type="InterPro" id="IPR028082">
    <property type="entry name" value="Peripla_BP_I"/>
</dbReference>
<keyword evidence="1" id="KW-0678">Repressor</keyword>
<dbReference type="SMART" id="SM00354">
    <property type="entry name" value="HTH_LACI"/>
    <property type="match status" value="1"/>
</dbReference>
<dbReference type="Proteomes" id="UP001597541">
    <property type="component" value="Unassembled WGS sequence"/>
</dbReference>
<accession>A0ABW5PC46</accession>
<evidence type="ECO:0000256" key="1">
    <source>
        <dbReference type="ARBA" id="ARBA00022491"/>
    </source>
</evidence>